<protein>
    <submittedName>
        <fullName evidence="5">Uncharacterized protein</fullName>
    </submittedName>
</protein>
<evidence type="ECO:0000256" key="2">
    <source>
        <dbReference type="ARBA" id="ARBA00022737"/>
    </source>
</evidence>
<dbReference type="PANTHER" id="PTHR16453">
    <property type="entry name" value="WD40 DOMAIN-CONTAINING PROTEIN MIO FAMILY MEMBER"/>
    <property type="match status" value="1"/>
</dbReference>
<dbReference type="InterPro" id="IPR049092">
    <property type="entry name" value="MIOS_a-sol"/>
</dbReference>
<evidence type="ECO:0000313" key="5">
    <source>
        <dbReference type="EMBL" id="VEN38723.1"/>
    </source>
</evidence>
<evidence type="ECO:0000313" key="6">
    <source>
        <dbReference type="Proteomes" id="UP000410492"/>
    </source>
</evidence>
<gene>
    <name evidence="5" type="ORF">CALMAC_LOCUS3518</name>
</gene>
<organism evidence="5 6">
    <name type="scientific">Callosobruchus maculatus</name>
    <name type="common">Southern cowpea weevil</name>
    <name type="synonym">Pulse bruchid</name>
    <dbReference type="NCBI Taxonomy" id="64391"/>
    <lineage>
        <taxon>Eukaryota</taxon>
        <taxon>Metazoa</taxon>
        <taxon>Ecdysozoa</taxon>
        <taxon>Arthropoda</taxon>
        <taxon>Hexapoda</taxon>
        <taxon>Insecta</taxon>
        <taxon>Pterygota</taxon>
        <taxon>Neoptera</taxon>
        <taxon>Endopterygota</taxon>
        <taxon>Coleoptera</taxon>
        <taxon>Polyphaga</taxon>
        <taxon>Cucujiformia</taxon>
        <taxon>Chrysomeloidea</taxon>
        <taxon>Chrysomelidae</taxon>
        <taxon>Bruchinae</taxon>
        <taxon>Bruchini</taxon>
        <taxon>Callosobruchus</taxon>
    </lineage>
</organism>
<proteinExistence type="predicted"/>
<reference evidence="5 6" key="1">
    <citation type="submission" date="2019-01" db="EMBL/GenBank/DDBJ databases">
        <authorList>
            <person name="Sayadi A."/>
        </authorList>
    </citation>
    <scope>NUCLEOTIDE SEQUENCE [LARGE SCALE GENOMIC DNA]</scope>
</reference>
<dbReference type="AlphaFoldDB" id="A0A653BT19"/>
<evidence type="ECO:0000256" key="1">
    <source>
        <dbReference type="ARBA" id="ARBA00022574"/>
    </source>
</evidence>
<dbReference type="PANTHER" id="PTHR16453:SF9">
    <property type="entry name" value="GATOR COMPLEX PROTEIN MIOS"/>
    <property type="match status" value="1"/>
</dbReference>
<dbReference type="GO" id="GO:0005737">
    <property type="term" value="C:cytoplasm"/>
    <property type="evidence" value="ECO:0007669"/>
    <property type="project" value="TreeGrafter"/>
</dbReference>
<keyword evidence="1" id="KW-0853">WD repeat</keyword>
<keyword evidence="6" id="KW-1185">Reference proteome</keyword>
<feature type="domain" description="GATOR2 complex protein MIO zinc-ribbon like" evidence="3">
    <location>
        <begin position="411"/>
        <end position="514"/>
    </location>
</feature>
<dbReference type="Pfam" id="PF17034">
    <property type="entry name" value="zinc_ribbon_16"/>
    <property type="match status" value="1"/>
</dbReference>
<evidence type="ECO:0000259" key="3">
    <source>
        <dbReference type="Pfam" id="PF17034"/>
    </source>
</evidence>
<name>A0A653BT19_CALMS</name>
<accession>A0A653BT19</accession>
<evidence type="ECO:0000259" key="4">
    <source>
        <dbReference type="Pfam" id="PF21719"/>
    </source>
</evidence>
<dbReference type="InterPro" id="IPR031488">
    <property type="entry name" value="Zn_ribbon_mio"/>
</dbReference>
<keyword evidence="2" id="KW-0677">Repeat</keyword>
<dbReference type="EMBL" id="CAACVG010004865">
    <property type="protein sequence ID" value="VEN38723.1"/>
    <property type="molecule type" value="Genomic_DNA"/>
</dbReference>
<dbReference type="CDD" id="cd16691">
    <property type="entry name" value="mRING-H2-C3H3C2_Mio"/>
    <property type="match status" value="1"/>
</dbReference>
<dbReference type="Proteomes" id="UP000410492">
    <property type="component" value="Unassembled WGS sequence"/>
</dbReference>
<sequence>MFSILILCVLLVLFAVIYYLFSGTIKDYKVVDRTSINWSAKSQIVWSHGPKFLRYIDDSFFEDLSNRFKKRAVQRYGLQENLQKNSDLVKDNMTLANAWNWLHLTEKLSLDGVLRDSEYKHPGIAYILSKIDSEDNKSEEVIIPWSDLGYPNCQGSAKYYRHDDRDKALQLCSWPVDRNSPVLLDFLNLLERSGAYTRAAAVAIFNLKLPLAIDILTRSPDNSEYGSSLNVVAMALSGFSDDPNSVWRQNSVACITRMKDPYLKAMFCFLTTENYDYSKVLNEKDVAVDDRVALACMYLPDSQLKEYMQSLLEELCKDGNLDGLLVTGNSANGLKLLQKYLNNTADIQSTALIAMRAFHENLESEMVKHWFENYRELLNHWRLYNERADFDIMLASYKTDHKPQPQVHVACNFCGKSISAYIHENMEIKSQSKSGITIKLTACPYCRKPLPRCAICLMHMGTAIPESEVTKFNDFDNWFTWCQTCRHGGHAGHLSKWFEEHQECPVSDCTCRCDSIDASVV</sequence>
<dbReference type="InterPro" id="IPR037593">
    <property type="entry name" value="MIOS/Sea4"/>
</dbReference>
<feature type="domain" description="MIOS-like alpha-solenoid" evidence="4">
    <location>
        <begin position="69"/>
        <end position="298"/>
    </location>
</feature>
<dbReference type="Pfam" id="PF21719">
    <property type="entry name" value="MIOS_a-sol"/>
    <property type="match status" value="1"/>
</dbReference>
<dbReference type="GO" id="GO:1904263">
    <property type="term" value="P:positive regulation of TORC1 signaling"/>
    <property type="evidence" value="ECO:0007669"/>
    <property type="project" value="TreeGrafter"/>
</dbReference>
<dbReference type="GO" id="GO:0034198">
    <property type="term" value="P:cellular response to amino acid starvation"/>
    <property type="evidence" value="ECO:0007669"/>
    <property type="project" value="TreeGrafter"/>
</dbReference>
<dbReference type="OrthoDB" id="341486at2759"/>